<keyword evidence="3" id="KW-1185">Reference proteome</keyword>
<dbReference type="Proteomes" id="UP000740883">
    <property type="component" value="Unassembled WGS sequence"/>
</dbReference>
<comment type="caution">
    <text evidence="2">The sequence shown here is derived from an EMBL/GenBank/DDBJ whole genome shotgun (WGS) entry which is preliminary data.</text>
</comment>
<accession>A0A9P6GZ90</accession>
<sequence length="172" mass="19529">MKIKNYFKTANLLFLVLALQLLLQIFIEMNCIIFFSCLVICVINRKHRIKSCILILIVYGFIVLRLLLKKPTDIDDIKDAADDIKGASYNIEDASDTIKNPNTLPENIQFSEPHKEQEESLSKAKKPVEVKGVYAMTTVEIKMRTKDVVKGNILLDGEEVATFEKSQVPIVN</sequence>
<evidence type="ECO:0000256" key="1">
    <source>
        <dbReference type="SAM" id="Phobius"/>
    </source>
</evidence>
<reference evidence="2 3" key="1">
    <citation type="journal article" date="2020" name="Genome Biol. Evol.">
        <title>Comparative genomics of strictly vertically transmitted, feminizing microsporidia endosymbionts of amphipod crustaceans.</title>
        <authorList>
            <person name="Cormier A."/>
            <person name="Chebbi M.A."/>
            <person name="Giraud I."/>
            <person name="Wattier R."/>
            <person name="Teixeira M."/>
            <person name="Gilbert C."/>
            <person name="Rigaud T."/>
            <person name="Cordaux R."/>
        </authorList>
    </citation>
    <scope>NUCLEOTIDE SEQUENCE [LARGE SCALE GENOMIC DNA]</scope>
    <source>
        <strain evidence="2 3">Ou3-Ou53</strain>
    </source>
</reference>
<dbReference type="EMBL" id="SBJO01000051">
    <property type="protein sequence ID" value="KAF9763859.1"/>
    <property type="molecule type" value="Genomic_DNA"/>
</dbReference>
<gene>
    <name evidence="2" type="ORF">NGRA_1000</name>
</gene>
<keyword evidence="1" id="KW-0812">Transmembrane</keyword>
<protein>
    <submittedName>
        <fullName evidence="2">Uncharacterized protein</fullName>
    </submittedName>
</protein>
<dbReference type="AlphaFoldDB" id="A0A9P6GZ90"/>
<feature type="transmembrane region" description="Helical" evidence="1">
    <location>
        <begin position="51"/>
        <end position="68"/>
    </location>
</feature>
<evidence type="ECO:0000313" key="2">
    <source>
        <dbReference type="EMBL" id="KAF9763859.1"/>
    </source>
</evidence>
<keyword evidence="1" id="KW-0472">Membrane</keyword>
<proteinExistence type="predicted"/>
<evidence type="ECO:0000313" key="3">
    <source>
        <dbReference type="Proteomes" id="UP000740883"/>
    </source>
</evidence>
<keyword evidence="1" id="KW-1133">Transmembrane helix</keyword>
<name>A0A9P6GZ90_9MICR</name>
<organism evidence="2 3">
    <name type="scientific">Nosema granulosis</name>
    <dbReference type="NCBI Taxonomy" id="83296"/>
    <lineage>
        <taxon>Eukaryota</taxon>
        <taxon>Fungi</taxon>
        <taxon>Fungi incertae sedis</taxon>
        <taxon>Microsporidia</taxon>
        <taxon>Nosematidae</taxon>
        <taxon>Nosema</taxon>
    </lineage>
</organism>